<dbReference type="Gene3D" id="1.10.10.10">
    <property type="entry name" value="Winged helix-like DNA-binding domain superfamily/Winged helix DNA-binding domain"/>
    <property type="match status" value="1"/>
</dbReference>
<name>A0A4R1FQM3_9NOCA</name>
<protein>
    <submittedName>
        <fullName evidence="5">GntR family transcriptional regulator</fullName>
    </submittedName>
</protein>
<dbReference type="SMART" id="SM00866">
    <property type="entry name" value="UTRA"/>
    <property type="match status" value="1"/>
</dbReference>
<keyword evidence="2" id="KW-0238">DNA-binding</keyword>
<keyword evidence="6" id="KW-1185">Reference proteome</keyword>
<dbReference type="SUPFAM" id="SSF46785">
    <property type="entry name" value="Winged helix' DNA-binding domain"/>
    <property type="match status" value="1"/>
</dbReference>
<keyword evidence="3" id="KW-0804">Transcription</keyword>
<comment type="caution">
    <text evidence="5">The sequence shown here is derived from an EMBL/GenBank/DDBJ whole genome shotgun (WGS) entry which is preliminary data.</text>
</comment>
<dbReference type="InterPro" id="IPR036390">
    <property type="entry name" value="WH_DNA-bd_sf"/>
</dbReference>
<dbReference type="AlphaFoldDB" id="A0A4R1FQM3"/>
<dbReference type="RefSeq" id="WP_067447741.1">
    <property type="nucleotide sequence ID" value="NZ_SMFR01000004.1"/>
</dbReference>
<dbReference type="PROSITE" id="PS50949">
    <property type="entry name" value="HTH_GNTR"/>
    <property type="match status" value="1"/>
</dbReference>
<dbReference type="InterPro" id="IPR050679">
    <property type="entry name" value="Bact_HTH_transcr_reg"/>
</dbReference>
<evidence type="ECO:0000256" key="3">
    <source>
        <dbReference type="ARBA" id="ARBA00023163"/>
    </source>
</evidence>
<dbReference type="InterPro" id="IPR000524">
    <property type="entry name" value="Tscrpt_reg_HTH_GntR"/>
</dbReference>
<dbReference type="EMBL" id="SMFR01000004">
    <property type="protein sequence ID" value="TCJ94608.1"/>
    <property type="molecule type" value="Genomic_DNA"/>
</dbReference>
<dbReference type="Proteomes" id="UP000294856">
    <property type="component" value="Unassembled WGS sequence"/>
</dbReference>
<evidence type="ECO:0000256" key="2">
    <source>
        <dbReference type="ARBA" id="ARBA00023125"/>
    </source>
</evidence>
<dbReference type="GO" id="GO:0045892">
    <property type="term" value="P:negative regulation of DNA-templated transcription"/>
    <property type="evidence" value="ECO:0007669"/>
    <property type="project" value="TreeGrafter"/>
</dbReference>
<organism evidence="5 6">
    <name type="scientific">Nocardia alba</name>
    <dbReference type="NCBI Taxonomy" id="225051"/>
    <lineage>
        <taxon>Bacteria</taxon>
        <taxon>Bacillati</taxon>
        <taxon>Actinomycetota</taxon>
        <taxon>Actinomycetes</taxon>
        <taxon>Mycobacteriales</taxon>
        <taxon>Nocardiaceae</taxon>
        <taxon>Nocardia</taxon>
    </lineage>
</organism>
<dbReference type="InterPro" id="IPR036388">
    <property type="entry name" value="WH-like_DNA-bd_sf"/>
</dbReference>
<dbReference type="Pfam" id="PF00392">
    <property type="entry name" value="GntR"/>
    <property type="match status" value="1"/>
</dbReference>
<gene>
    <name evidence="5" type="ORF">DFR71_5210</name>
</gene>
<dbReference type="SUPFAM" id="SSF64288">
    <property type="entry name" value="Chorismate lyase-like"/>
    <property type="match status" value="1"/>
</dbReference>
<dbReference type="GO" id="GO:0003700">
    <property type="term" value="F:DNA-binding transcription factor activity"/>
    <property type="evidence" value="ECO:0007669"/>
    <property type="project" value="InterPro"/>
</dbReference>
<evidence type="ECO:0000313" key="5">
    <source>
        <dbReference type="EMBL" id="TCJ94608.1"/>
    </source>
</evidence>
<keyword evidence="1" id="KW-0805">Transcription regulation</keyword>
<dbReference type="OrthoDB" id="120836at2"/>
<evidence type="ECO:0000256" key="1">
    <source>
        <dbReference type="ARBA" id="ARBA00023015"/>
    </source>
</evidence>
<dbReference type="SMART" id="SM00345">
    <property type="entry name" value="HTH_GNTR"/>
    <property type="match status" value="1"/>
</dbReference>
<evidence type="ECO:0000313" key="6">
    <source>
        <dbReference type="Proteomes" id="UP000294856"/>
    </source>
</evidence>
<evidence type="ECO:0000259" key="4">
    <source>
        <dbReference type="PROSITE" id="PS50949"/>
    </source>
</evidence>
<dbReference type="InterPro" id="IPR028978">
    <property type="entry name" value="Chorismate_lyase_/UTRA_dom_sf"/>
</dbReference>
<accession>A0A4R1FQM3</accession>
<sequence>MNSAESKSRELPPSRRVADELRRAITGGDLAPGDQLPSERVLAERHQVARNTAREAIRILADEGLVTAVHGKGVFVRKPQRLLRFGSDRYSNRLREETGLSPYRSEVAKQGRTARVDCTSITRVQPPEDVAARLNLNPETDTVARRENWYFADEEPVQVGVTYIPWAIAEHSPLGTSAQMGKGSLYARFEERGHRITRVREEISARMPSPDETRGLAIPDGVPVVDVFHTGIDQDGQPFEVTHFVMRADLNGLDYNMPVED</sequence>
<reference evidence="5 6" key="1">
    <citation type="submission" date="2019-03" db="EMBL/GenBank/DDBJ databases">
        <title>Genomic Encyclopedia of Type Strains, Phase IV (KMG-IV): sequencing the most valuable type-strain genomes for metagenomic binning, comparative biology and taxonomic classification.</title>
        <authorList>
            <person name="Goeker M."/>
        </authorList>
    </citation>
    <scope>NUCLEOTIDE SEQUENCE [LARGE SCALE GENOMIC DNA]</scope>
    <source>
        <strain evidence="5 6">DSM 44684</strain>
    </source>
</reference>
<dbReference type="Gene3D" id="3.40.1410.10">
    <property type="entry name" value="Chorismate lyase-like"/>
    <property type="match status" value="1"/>
</dbReference>
<dbReference type="PANTHER" id="PTHR44846">
    <property type="entry name" value="MANNOSYL-D-GLYCERATE TRANSPORT/METABOLISM SYSTEM REPRESSOR MNGR-RELATED"/>
    <property type="match status" value="1"/>
</dbReference>
<feature type="domain" description="HTH gntR-type" evidence="4">
    <location>
        <begin position="11"/>
        <end position="79"/>
    </location>
</feature>
<dbReference type="Pfam" id="PF07702">
    <property type="entry name" value="UTRA"/>
    <property type="match status" value="1"/>
</dbReference>
<dbReference type="InterPro" id="IPR011663">
    <property type="entry name" value="UTRA"/>
</dbReference>
<dbReference type="CDD" id="cd07377">
    <property type="entry name" value="WHTH_GntR"/>
    <property type="match status" value="1"/>
</dbReference>
<dbReference type="GO" id="GO:0003677">
    <property type="term" value="F:DNA binding"/>
    <property type="evidence" value="ECO:0007669"/>
    <property type="project" value="UniProtKB-KW"/>
</dbReference>
<dbReference type="PANTHER" id="PTHR44846:SF17">
    <property type="entry name" value="GNTR-FAMILY TRANSCRIPTIONAL REGULATOR"/>
    <property type="match status" value="1"/>
</dbReference>
<dbReference type="STRING" id="1210063.GCA_001612665_01520"/>
<proteinExistence type="predicted"/>
<dbReference type="PRINTS" id="PR00035">
    <property type="entry name" value="HTHGNTR"/>
</dbReference>